<dbReference type="InterPro" id="IPR050809">
    <property type="entry name" value="UgpAE/MalFG_permease"/>
</dbReference>
<dbReference type="Proteomes" id="UP000641588">
    <property type="component" value="Unassembled WGS sequence"/>
</dbReference>
<evidence type="ECO:0000256" key="4">
    <source>
        <dbReference type="ARBA" id="ARBA00022692"/>
    </source>
</evidence>
<sequence length="328" mass="37194">MKGESEPLSKNNVATAKLSTVTGVKKSTSRQNSLKKAMPYYLMFLLPLLYYLIFRYVPVIMAVVISLTDYNIYKGILVSEWAGFKHFIDFFNSVYFGRLLRNTLMINLLNLVFVFPAPIIFALLLNEVRHTVIKRTVQTISYLPHFVSTVIVASMAVTFLSPSVGLINNILVKFGMERTNFLLDPNYFWGIYTALDLWKTLGWSAILYFATLTGINTELYEAARVDGANRWKQTWHITLPGIAPTIIILLLLKIGDMLEVGYELIVLLYNPNTYLTADVIGTYVYRRGILDANYSFASAVGLFQSVMGLVLIIIANKLARKYSETSLW</sequence>
<dbReference type="GO" id="GO:0055085">
    <property type="term" value="P:transmembrane transport"/>
    <property type="evidence" value="ECO:0007669"/>
    <property type="project" value="InterPro"/>
</dbReference>
<proteinExistence type="inferred from homology"/>
<feature type="transmembrane region" description="Helical" evidence="7">
    <location>
        <begin position="234"/>
        <end position="254"/>
    </location>
</feature>
<name>A0A972K3E2_9BACL</name>
<gene>
    <name evidence="9" type="ORF">GC093_27270</name>
</gene>
<dbReference type="CDD" id="cd06261">
    <property type="entry name" value="TM_PBP2"/>
    <property type="match status" value="1"/>
</dbReference>
<dbReference type="SUPFAM" id="SSF161098">
    <property type="entry name" value="MetI-like"/>
    <property type="match status" value="1"/>
</dbReference>
<comment type="caution">
    <text evidence="9">The sequence shown here is derived from an EMBL/GenBank/DDBJ whole genome shotgun (WGS) entry which is preliminary data.</text>
</comment>
<keyword evidence="10" id="KW-1185">Reference proteome</keyword>
<organism evidence="9 10">
    <name type="scientific">Paenibacillus foliorum</name>
    <dbReference type="NCBI Taxonomy" id="2654974"/>
    <lineage>
        <taxon>Bacteria</taxon>
        <taxon>Bacillati</taxon>
        <taxon>Bacillota</taxon>
        <taxon>Bacilli</taxon>
        <taxon>Bacillales</taxon>
        <taxon>Paenibacillaceae</taxon>
        <taxon>Paenibacillus</taxon>
    </lineage>
</organism>
<keyword evidence="3" id="KW-1003">Cell membrane</keyword>
<keyword evidence="4 7" id="KW-0812">Transmembrane</keyword>
<reference evidence="9" key="1">
    <citation type="submission" date="2019-10" db="EMBL/GenBank/DDBJ databases">
        <title>Description of Paenibacillus glebae sp. nov.</title>
        <authorList>
            <person name="Carlier A."/>
            <person name="Qi S."/>
        </authorList>
    </citation>
    <scope>NUCLEOTIDE SEQUENCE</scope>
    <source>
        <strain evidence="9">LMG 31456</strain>
    </source>
</reference>
<feature type="transmembrane region" description="Helical" evidence="7">
    <location>
        <begin position="40"/>
        <end position="65"/>
    </location>
</feature>
<feature type="transmembrane region" description="Helical" evidence="7">
    <location>
        <begin position="146"/>
        <end position="167"/>
    </location>
</feature>
<evidence type="ECO:0000256" key="3">
    <source>
        <dbReference type="ARBA" id="ARBA00022475"/>
    </source>
</evidence>
<dbReference type="PANTHER" id="PTHR43227">
    <property type="entry name" value="BLL4140 PROTEIN"/>
    <property type="match status" value="1"/>
</dbReference>
<evidence type="ECO:0000256" key="7">
    <source>
        <dbReference type="RuleBase" id="RU363032"/>
    </source>
</evidence>
<evidence type="ECO:0000259" key="8">
    <source>
        <dbReference type="PROSITE" id="PS50928"/>
    </source>
</evidence>
<dbReference type="AlphaFoldDB" id="A0A972K3E2"/>
<keyword evidence="6 7" id="KW-0472">Membrane</keyword>
<dbReference type="Gene3D" id="1.10.3720.10">
    <property type="entry name" value="MetI-like"/>
    <property type="match status" value="1"/>
</dbReference>
<evidence type="ECO:0000313" key="9">
    <source>
        <dbReference type="EMBL" id="NOU96895.1"/>
    </source>
</evidence>
<evidence type="ECO:0000313" key="10">
    <source>
        <dbReference type="Proteomes" id="UP000641588"/>
    </source>
</evidence>
<dbReference type="PANTHER" id="PTHR43227:SF11">
    <property type="entry name" value="BLL4140 PROTEIN"/>
    <property type="match status" value="1"/>
</dbReference>
<evidence type="ECO:0000256" key="1">
    <source>
        <dbReference type="ARBA" id="ARBA00004651"/>
    </source>
</evidence>
<dbReference type="InterPro" id="IPR000515">
    <property type="entry name" value="MetI-like"/>
</dbReference>
<evidence type="ECO:0000256" key="2">
    <source>
        <dbReference type="ARBA" id="ARBA00022448"/>
    </source>
</evidence>
<feature type="transmembrane region" description="Helical" evidence="7">
    <location>
        <begin position="104"/>
        <end position="125"/>
    </location>
</feature>
<comment type="similarity">
    <text evidence="7">Belongs to the binding-protein-dependent transport system permease family.</text>
</comment>
<dbReference type="PROSITE" id="PS50928">
    <property type="entry name" value="ABC_TM1"/>
    <property type="match status" value="1"/>
</dbReference>
<keyword evidence="2 7" id="KW-0813">Transport</keyword>
<feature type="domain" description="ABC transmembrane type-1" evidence="8">
    <location>
        <begin position="100"/>
        <end position="315"/>
    </location>
</feature>
<comment type="subcellular location">
    <subcellularLocation>
        <location evidence="1 7">Cell membrane</location>
        <topology evidence="1 7">Multi-pass membrane protein</topology>
    </subcellularLocation>
</comment>
<dbReference type="InterPro" id="IPR035906">
    <property type="entry name" value="MetI-like_sf"/>
</dbReference>
<accession>A0A972K3E2</accession>
<dbReference type="Pfam" id="PF00528">
    <property type="entry name" value="BPD_transp_1"/>
    <property type="match status" value="1"/>
</dbReference>
<feature type="transmembrane region" description="Helical" evidence="7">
    <location>
        <begin position="294"/>
        <end position="315"/>
    </location>
</feature>
<feature type="transmembrane region" description="Helical" evidence="7">
    <location>
        <begin position="187"/>
        <end position="213"/>
    </location>
</feature>
<protein>
    <submittedName>
        <fullName evidence="9">ABC transporter permease subunit</fullName>
    </submittedName>
</protein>
<evidence type="ECO:0000256" key="5">
    <source>
        <dbReference type="ARBA" id="ARBA00022989"/>
    </source>
</evidence>
<evidence type="ECO:0000256" key="6">
    <source>
        <dbReference type="ARBA" id="ARBA00023136"/>
    </source>
</evidence>
<keyword evidence="5 7" id="KW-1133">Transmembrane helix</keyword>
<dbReference type="GO" id="GO:0005886">
    <property type="term" value="C:plasma membrane"/>
    <property type="evidence" value="ECO:0007669"/>
    <property type="project" value="UniProtKB-SubCell"/>
</dbReference>
<dbReference type="EMBL" id="WHOD01000102">
    <property type="protein sequence ID" value="NOU96895.1"/>
    <property type="molecule type" value="Genomic_DNA"/>
</dbReference>